<dbReference type="EMBL" id="QGKX02002183">
    <property type="protein sequence ID" value="KAF3485206.1"/>
    <property type="molecule type" value="Genomic_DNA"/>
</dbReference>
<organism evidence="1 2">
    <name type="scientific">Brassica cretica</name>
    <name type="common">Mustard</name>
    <dbReference type="NCBI Taxonomy" id="69181"/>
    <lineage>
        <taxon>Eukaryota</taxon>
        <taxon>Viridiplantae</taxon>
        <taxon>Streptophyta</taxon>
        <taxon>Embryophyta</taxon>
        <taxon>Tracheophyta</taxon>
        <taxon>Spermatophyta</taxon>
        <taxon>Magnoliopsida</taxon>
        <taxon>eudicotyledons</taxon>
        <taxon>Gunneridae</taxon>
        <taxon>Pentapetalae</taxon>
        <taxon>rosids</taxon>
        <taxon>malvids</taxon>
        <taxon>Brassicales</taxon>
        <taxon>Brassicaceae</taxon>
        <taxon>Brassiceae</taxon>
        <taxon>Brassica</taxon>
    </lineage>
</organism>
<comment type="caution">
    <text evidence="1">The sequence shown here is derived from an EMBL/GenBank/DDBJ whole genome shotgun (WGS) entry which is preliminary data.</text>
</comment>
<reference evidence="1" key="1">
    <citation type="submission" date="2019-12" db="EMBL/GenBank/DDBJ databases">
        <title>Genome sequencing and annotation of Brassica cretica.</title>
        <authorList>
            <person name="Studholme D.J."/>
            <person name="Sarris P."/>
        </authorList>
    </citation>
    <scope>NUCLEOTIDE SEQUENCE</scope>
    <source>
        <strain evidence="1">PFS-109/04</strain>
        <tissue evidence="1">Leaf</tissue>
    </source>
</reference>
<name>A0A8S9MPK7_BRACR</name>
<proteinExistence type="predicted"/>
<accession>A0A8S9MPK7</accession>
<evidence type="ECO:0000313" key="1">
    <source>
        <dbReference type="EMBL" id="KAF3485206.1"/>
    </source>
</evidence>
<evidence type="ECO:0000313" key="2">
    <source>
        <dbReference type="Proteomes" id="UP000712600"/>
    </source>
</evidence>
<dbReference type="Proteomes" id="UP000712600">
    <property type="component" value="Unassembled WGS sequence"/>
</dbReference>
<sequence>MDHRRGDLVHTGGITLVTRDMDLWSFSFSEKIRLHSNAEQRLRGAKTFAYRRRAYTAGALCLFMLELNSYSESSIYCVSGELAE</sequence>
<dbReference type="AlphaFoldDB" id="A0A8S9MPK7"/>
<protein>
    <submittedName>
        <fullName evidence="1">Uncharacterized protein</fullName>
    </submittedName>
</protein>
<gene>
    <name evidence="1" type="ORF">F2Q69_00054573</name>
</gene>